<name>A0A9P7FY24_9AGAR</name>
<feature type="compositionally biased region" description="Low complexity" evidence="1">
    <location>
        <begin position="147"/>
        <end position="168"/>
    </location>
</feature>
<gene>
    <name evidence="2" type="ORF">DXG03_000627</name>
</gene>
<protein>
    <submittedName>
        <fullName evidence="2">Uncharacterized protein</fullName>
    </submittedName>
</protein>
<accession>A0A9P7FY24</accession>
<keyword evidence="3" id="KW-1185">Reference proteome</keyword>
<feature type="compositionally biased region" description="Acidic residues" evidence="1">
    <location>
        <begin position="592"/>
        <end position="608"/>
    </location>
</feature>
<evidence type="ECO:0000313" key="3">
    <source>
        <dbReference type="Proteomes" id="UP000775547"/>
    </source>
</evidence>
<comment type="caution">
    <text evidence="2">The sequence shown here is derived from an EMBL/GenBank/DDBJ whole genome shotgun (WGS) entry which is preliminary data.</text>
</comment>
<evidence type="ECO:0000256" key="1">
    <source>
        <dbReference type="SAM" id="MobiDB-lite"/>
    </source>
</evidence>
<proteinExistence type="predicted"/>
<feature type="compositionally biased region" description="Pro residues" evidence="1">
    <location>
        <begin position="131"/>
        <end position="146"/>
    </location>
</feature>
<feature type="region of interest" description="Disordered" evidence="1">
    <location>
        <begin position="333"/>
        <end position="352"/>
    </location>
</feature>
<dbReference type="OrthoDB" id="3256408at2759"/>
<feature type="region of interest" description="Disordered" evidence="1">
    <location>
        <begin position="580"/>
        <end position="608"/>
    </location>
</feature>
<organism evidence="2 3">
    <name type="scientific">Asterophora parasitica</name>
    <dbReference type="NCBI Taxonomy" id="117018"/>
    <lineage>
        <taxon>Eukaryota</taxon>
        <taxon>Fungi</taxon>
        <taxon>Dikarya</taxon>
        <taxon>Basidiomycota</taxon>
        <taxon>Agaricomycotina</taxon>
        <taxon>Agaricomycetes</taxon>
        <taxon>Agaricomycetidae</taxon>
        <taxon>Agaricales</taxon>
        <taxon>Tricholomatineae</taxon>
        <taxon>Lyophyllaceae</taxon>
        <taxon>Asterophora</taxon>
    </lineage>
</organism>
<feature type="region of interest" description="Disordered" evidence="1">
    <location>
        <begin position="130"/>
        <end position="175"/>
    </location>
</feature>
<reference evidence="2" key="1">
    <citation type="submission" date="2020-07" db="EMBL/GenBank/DDBJ databases">
        <authorList>
            <person name="Nieuwenhuis M."/>
            <person name="Van De Peppel L.J.J."/>
        </authorList>
    </citation>
    <scope>NUCLEOTIDE SEQUENCE</scope>
    <source>
        <strain evidence="2">AP01</strain>
        <tissue evidence="2">Mycelium</tissue>
    </source>
</reference>
<feature type="compositionally biased region" description="Low complexity" evidence="1">
    <location>
        <begin position="483"/>
        <end position="493"/>
    </location>
</feature>
<feature type="region of interest" description="Disordered" evidence="1">
    <location>
        <begin position="432"/>
        <end position="493"/>
    </location>
</feature>
<reference evidence="2" key="2">
    <citation type="submission" date="2021-10" db="EMBL/GenBank/DDBJ databases">
        <title>Phylogenomics reveals ancestral predisposition of the termite-cultivated fungus Termitomyces towards a domesticated lifestyle.</title>
        <authorList>
            <person name="Auxier B."/>
            <person name="Grum-Grzhimaylo A."/>
            <person name="Cardenas M.E."/>
            <person name="Lodge J.D."/>
            <person name="Laessoe T."/>
            <person name="Pedersen O."/>
            <person name="Smith M.E."/>
            <person name="Kuyper T.W."/>
            <person name="Franco-Molano E.A."/>
            <person name="Baroni T.J."/>
            <person name="Aanen D.K."/>
        </authorList>
    </citation>
    <scope>NUCLEOTIDE SEQUENCE</scope>
    <source>
        <strain evidence="2">AP01</strain>
        <tissue evidence="2">Mycelium</tissue>
    </source>
</reference>
<evidence type="ECO:0000313" key="2">
    <source>
        <dbReference type="EMBL" id="KAG5640193.1"/>
    </source>
</evidence>
<feature type="region of interest" description="Disordered" evidence="1">
    <location>
        <begin position="53"/>
        <end position="105"/>
    </location>
</feature>
<dbReference type="AlphaFoldDB" id="A0A9P7FY24"/>
<dbReference type="EMBL" id="JABCKV010001046">
    <property type="protein sequence ID" value="KAG5640193.1"/>
    <property type="molecule type" value="Genomic_DNA"/>
</dbReference>
<feature type="compositionally biased region" description="Low complexity" evidence="1">
    <location>
        <begin position="464"/>
        <end position="475"/>
    </location>
</feature>
<dbReference type="Proteomes" id="UP000775547">
    <property type="component" value="Unassembled WGS sequence"/>
</dbReference>
<sequence length="732" mass="80543">MAHFNSSRVLSPYSYDQVHCDPIFQHSGLASSPSDLSGFDCTIGQDDIYTEGHHYSPYHVQPGSVHTIEFPPSPPPTNSDPKRSVPLPTISSSGLDAGPSSPPRDFHFGGLLELAPESDMKHVALGLHAPLTPPPTLPTPTQPLPPTDLDLPLSFPQGDSQSSLLSLPEPEEDEGLEIDAPHRLFSRLSPEWNRDELGLPPSLPYATGASAMLYRSYDGTNLFTRNTDTRTHTHIPLQSRPILPLLDIPDLHFSPANTESTWSASPMSMDMDVDMNCLDFDDDLDLLPTPTSPPSSPFLDKLKLDLDTSSDDAFMFGDADVSIGYNQFHRHHQQAFPHPSPPPIHQIPHLHPLPTHRIPRLHELHLLPELDDIPTSPSSPALRSFASLPALSDDETLGRGLDFSLSSSDDELMFDCPPSQTPGPTLLALPGADTDAFLLPPDDTDLGVGSSSSSFLLPPDEPFGSSSGSGSLLLLDDVHPHRSPSSSPDSEPCDLYLEHELNLDIAHYANPEAHRLVALRRRLLESERIARAEEKALAERGPVHMRWEARRVRRRERERGKEVSEILRMKVFEKSIGKRNSESVKSGAVAEEQVEEEEIETGGEMEMDWEEEEAKEEEEAIATPRKKPSKRIRGVQSMDHLVAKMLLRRNDSDTHRSLARRRPLSLPLATGKVRTSSPLVRSASLPVNADVNEVHSCSWVADSLHSNMWREKAVIEGMGGCEGGEGGHGNGL</sequence>